<feature type="region of interest" description="Disordered" evidence="1">
    <location>
        <begin position="212"/>
        <end position="235"/>
    </location>
</feature>
<name>A0A8W8JQ95_MAGGI</name>
<reference evidence="3" key="1">
    <citation type="submission" date="2022-08" db="UniProtKB">
        <authorList>
            <consortium name="EnsemblMetazoa"/>
        </authorList>
    </citation>
    <scope>IDENTIFICATION</scope>
    <source>
        <strain evidence="3">05x7-T-G4-1.051#20</strain>
    </source>
</reference>
<dbReference type="EnsemblMetazoa" id="G20566.1">
    <property type="protein sequence ID" value="G20566.1:cds"/>
    <property type="gene ID" value="G20566"/>
</dbReference>
<keyword evidence="2" id="KW-1133">Transmembrane helix</keyword>
<organism evidence="3 4">
    <name type="scientific">Magallana gigas</name>
    <name type="common">Pacific oyster</name>
    <name type="synonym">Crassostrea gigas</name>
    <dbReference type="NCBI Taxonomy" id="29159"/>
    <lineage>
        <taxon>Eukaryota</taxon>
        <taxon>Metazoa</taxon>
        <taxon>Spiralia</taxon>
        <taxon>Lophotrochozoa</taxon>
        <taxon>Mollusca</taxon>
        <taxon>Bivalvia</taxon>
        <taxon>Autobranchia</taxon>
        <taxon>Pteriomorphia</taxon>
        <taxon>Ostreida</taxon>
        <taxon>Ostreoidea</taxon>
        <taxon>Ostreidae</taxon>
        <taxon>Magallana</taxon>
    </lineage>
</organism>
<protein>
    <submittedName>
        <fullName evidence="3">Uncharacterized protein</fullName>
    </submittedName>
</protein>
<evidence type="ECO:0000256" key="1">
    <source>
        <dbReference type="SAM" id="MobiDB-lite"/>
    </source>
</evidence>
<dbReference type="Proteomes" id="UP000005408">
    <property type="component" value="Unassembled WGS sequence"/>
</dbReference>
<proteinExistence type="predicted"/>
<evidence type="ECO:0000313" key="3">
    <source>
        <dbReference type="EnsemblMetazoa" id="G20566.1:cds"/>
    </source>
</evidence>
<dbReference type="OMA" id="CQNERAG"/>
<sequence>MEEVNFLLHTIILYFYYAIFLEFANSQNIAIDVARKTVIHGEEDLVITCSLLRYSELLKVDSIRLLRNSSGGSEQVMGTLTDTQRPLPTQIPGVRVTGSLRPLWSAKLSFTLAKEFVDCQNERAGYMCSLTGMDQSFIPVQQFTEQVPVDVAVKCNSQKREPTACLYKQTHNEVIVIGITVAIAIVAIGAGVNFAVWKKYHNVLKNHMKHTERRQSQIAKQETESTLKRERPHYSELDIPEQEQNTYDVLNPYIEPVSHGH</sequence>
<keyword evidence="2" id="KW-0472">Membrane</keyword>
<keyword evidence="4" id="KW-1185">Reference proteome</keyword>
<dbReference type="OrthoDB" id="10348942at2759"/>
<dbReference type="AlphaFoldDB" id="A0A8W8JQ95"/>
<feature type="transmembrane region" description="Helical" evidence="2">
    <location>
        <begin position="6"/>
        <end position="25"/>
    </location>
</feature>
<feature type="transmembrane region" description="Helical" evidence="2">
    <location>
        <begin position="174"/>
        <end position="197"/>
    </location>
</feature>
<keyword evidence="2" id="KW-0812">Transmembrane</keyword>
<evidence type="ECO:0000313" key="4">
    <source>
        <dbReference type="Proteomes" id="UP000005408"/>
    </source>
</evidence>
<evidence type="ECO:0000256" key="2">
    <source>
        <dbReference type="SAM" id="Phobius"/>
    </source>
</evidence>
<feature type="compositionally biased region" description="Basic and acidic residues" evidence="1">
    <location>
        <begin position="221"/>
        <end position="235"/>
    </location>
</feature>
<accession>A0A8W8JQ95</accession>